<dbReference type="Gene3D" id="3.40.50.720">
    <property type="entry name" value="NAD(P)-binding Rossmann-like Domain"/>
    <property type="match status" value="2"/>
</dbReference>
<evidence type="ECO:0000256" key="2">
    <source>
        <dbReference type="ARBA" id="ARBA00023002"/>
    </source>
</evidence>
<gene>
    <name evidence="4" type="ORF">MSP7336_02577</name>
</gene>
<evidence type="ECO:0000313" key="4">
    <source>
        <dbReference type="EMBL" id="SRX94323.1"/>
    </source>
</evidence>
<dbReference type="Pfam" id="PF00106">
    <property type="entry name" value="adh_short"/>
    <property type="match status" value="1"/>
</dbReference>
<dbReference type="RefSeq" id="WP_113963835.1">
    <property type="nucleotide sequence ID" value="NZ_UEGW01000001.1"/>
</dbReference>
<dbReference type="InterPro" id="IPR002347">
    <property type="entry name" value="SDR_fam"/>
</dbReference>
<evidence type="ECO:0000256" key="1">
    <source>
        <dbReference type="ARBA" id="ARBA00006484"/>
    </source>
</evidence>
<evidence type="ECO:0000313" key="5">
    <source>
        <dbReference type="Proteomes" id="UP000252015"/>
    </source>
</evidence>
<reference evidence="4 5" key="1">
    <citation type="submission" date="2018-05" db="EMBL/GenBank/DDBJ databases">
        <authorList>
            <consortium name="IHU Genomes"/>
        </authorList>
    </citation>
    <scope>NUCLEOTIDE SEQUENCE [LARGE SCALE GENOMIC DNA]</scope>
    <source>
        <strain evidence="4 5">P7336</strain>
    </source>
</reference>
<dbReference type="PRINTS" id="PR00081">
    <property type="entry name" value="GDHRDH"/>
</dbReference>
<name>A0A375YZG9_MYCSH</name>
<accession>A0A375YZG9</accession>
<dbReference type="AlphaFoldDB" id="A0A375YZG9"/>
<dbReference type="SUPFAM" id="SSF51735">
    <property type="entry name" value="NAD(P)-binding Rossmann-fold domains"/>
    <property type="match status" value="1"/>
</dbReference>
<keyword evidence="5" id="KW-1185">Reference proteome</keyword>
<dbReference type="InterPro" id="IPR020904">
    <property type="entry name" value="Sc_DH/Rdtase_CS"/>
</dbReference>
<dbReference type="GO" id="GO:0016491">
    <property type="term" value="F:oxidoreductase activity"/>
    <property type="evidence" value="ECO:0007669"/>
    <property type="project" value="UniProtKB-KW"/>
</dbReference>
<protein>
    <submittedName>
        <fullName evidence="4">Short-chain dehydrogenase/reductase SDR [Sphingomonas wittichii RW1]</fullName>
    </submittedName>
</protein>
<proteinExistence type="inferred from homology"/>
<dbReference type="PANTHER" id="PTHR45024">
    <property type="entry name" value="DEHYDROGENASES, SHORT CHAIN"/>
    <property type="match status" value="1"/>
</dbReference>
<organism evidence="4 5">
    <name type="scientific">Mycobacterium shimoidei</name>
    <dbReference type="NCBI Taxonomy" id="29313"/>
    <lineage>
        <taxon>Bacteria</taxon>
        <taxon>Bacillati</taxon>
        <taxon>Actinomycetota</taxon>
        <taxon>Actinomycetes</taxon>
        <taxon>Mycobacteriales</taxon>
        <taxon>Mycobacteriaceae</taxon>
        <taxon>Mycobacterium</taxon>
    </lineage>
</organism>
<dbReference type="STRING" id="29313.BHQ16_02155"/>
<evidence type="ECO:0000256" key="3">
    <source>
        <dbReference type="RuleBase" id="RU000363"/>
    </source>
</evidence>
<dbReference type="PRINTS" id="PR00080">
    <property type="entry name" value="SDRFAMILY"/>
</dbReference>
<comment type="similarity">
    <text evidence="1 3">Belongs to the short-chain dehydrogenases/reductases (SDR) family.</text>
</comment>
<keyword evidence="2" id="KW-0560">Oxidoreductase</keyword>
<dbReference type="InterPro" id="IPR051687">
    <property type="entry name" value="Peroxisomal_Beta-Oxidation"/>
</dbReference>
<dbReference type="Proteomes" id="UP000252015">
    <property type="component" value="Unassembled WGS sequence"/>
</dbReference>
<sequence>MIDFTGQAVVVTGAGRGLGRLYAIELARRGASVVVNDVGGTMHGSGADETVAGSVVNEIHAAGGTAVVSHDSVDSPEGGEAIVDLAVNRFGRLDAVVSNAGILTSIPFEELSADDWRRMLSVHLDGGFYVSQPAYRVMKSQGYGRFVFISSSGGMFGQPLEAHYAAAKAGLVGLANVIAIEGQRHGILANTVLPFGLSRMATNTVGDPEAVEQIGFLKVIQPELVVPIVVYLASRACDFTHHNYSACAGRFARVFVGLGEGWLADPETNPSADDIAEHLSEVTATEPFTVPGSIFDEVFGVCDRLGVNAFSQ</sequence>
<dbReference type="PANTHER" id="PTHR45024:SF2">
    <property type="entry name" value="SCP2 DOMAIN-CONTAINING PROTEIN"/>
    <property type="match status" value="1"/>
</dbReference>
<dbReference type="InterPro" id="IPR036291">
    <property type="entry name" value="NAD(P)-bd_dom_sf"/>
</dbReference>
<dbReference type="PROSITE" id="PS00061">
    <property type="entry name" value="ADH_SHORT"/>
    <property type="match status" value="1"/>
</dbReference>
<dbReference type="EMBL" id="UEGW01000001">
    <property type="protein sequence ID" value="SRX94323.1"/>
    <property type="molecule type" value="Genomic_DNA"/>
</dbReference>